<feature type="transmembrane region" description="Helical" evidence="6">
    <location>
        <begin position="160"/>
        <end position="176"/>
    </location>
</feature>
<proteinExistence type="predicted"/>
<comment type="subcellular location">
    <subcellularLocation>
        <location evidence="1">Cell membrane</location>
        <topology evidence="1">Multi-pass membrane protein</topology>
    </subcellularLocation>
</comment>
<dbReference type="PANTHER" id="PTHR30619:SF7">
    <property type="entry name" value="BETA-LACTAMASE DOMAIN PROTEIN"/>
    <property type="match status" value="1"/>
</dbReference>
<evidence type="ECO:0000256" key="5">
    <source>
        <dbReference type="ARBA" id="ARBA00023136"/>
    </source>
</evidence>
<accession>A0A2M6YTP2</accession>
<dbReference type="NCBIfam" id="TIGR00360">
    <property type="entry name" value="ComEC_N-term"/>
    <property type="match status" value="1"/>
</dbReference>
<evidence type="ECO:0000313" key="8">
    <source>
        <dbReference type="EMBL" id="PIU36874.1"/>
    </source>
</evidence>
<protein>
    <recommendedName>
        <fullName evidence="7">ComEC/Rec2-related protein domain-containing protein</fullName>
    </recommendedName>
</protein>
<evidence type="ECO:0000256" key="4">
    <source>
        <dbReference type="ARBA" id="ARBA00022989"/>
    </source>
</evidence>
<feature type="transmembrane region" description="Helical" evidence="6">
    <location>
        <begin position="137"/>
        <end position="154"/>
    </location>
</feature>
<feature type="transmembrane region" description="Helical" evidence="6">
    <location>
        <begin position="188"/>
        <end position="207"/>
    </location>
</feature>
<dbReference type="PANTHER" id="PTHR30619">
    <property type="entry name" value="DNA INTERNALIZATION/COMPETENCE PROTEIN COMEC/REC2"/>
    <property type="match status" value="1"/>
</dbReference>
<dbReference type="InterPro" id="IPR004477">
    <property type="entry name" value="ComEC_N"/>
</dbReference>
<keyword evidence="3 6" id="KW-0812">Transmembrane</keyword>
<feature type="transmembrane region" description="Helical" evidence="6">
    <location>
        <begin position="93"/>
        <end position="110"/>
    </location>
</feature>
<organism evidence="8 9">
    <name type="scientific">Candidatus Roizmanbacteria bacterium CG07_land_8_20_14_0_80_34_15</name>
    <dbReference type="NCBI Taxonomy" id="1974849"/>
    <lineage>
        <taxon>Bacteria</taxon>
        <taxon>Candidatus Roizmaniibacteriota</taxon>
    </lineage>
</organism>
<dbReference type="AlphaFoldDB" id="A0A2M6YTP2"/>
<feature type="transmembrane region" description="Helical" evidence="6">
    <location>
        <begin position="62"/>
        <end position="81"/>
    </location>
</feature>
<name>A0A2M6YTP2_9BACT</name>
<evidence type="ECO:0000259" key="7">
    <source>
        <dbReference type="Pfam" id="PF03772"/>
    </source>
</evidence>
<evidence type="ECO:0000313" key="9">
    <source>
        <dbReference type="Proteomes" id="UP000230184"/>
    </source>
</evidence>
<feature type="domain" description="ComEC/Rec2-related protein" evidence="7">
    <location>
        <begin position="45"/>
        <end position="275"/>
    </location>
</feature>
<gene>
    <name evidence="8" type="ORF">COT02_03775</name>
</gene>
<dbReference type="EMBL" id="PEWY01000109">
    <property type="protein sequence ID" value="PIU36874.1"/>
    <property type="molecule type" value="Genomic_DNA"/>
</dbReference>
<evidence type="ECO:0000256" key="2">
    <source>
        <dbReference type="ARBA" id="ARBA00022475"/>
    </source>
</evidence>
<keyword evidence="2" id="KW-1003">Cell membrane</keyword>
<keyword evidence="5 6" id="KW-0472">Membrane</keyword>
<feature type="transmembrane region" description="Helical" evidence="6">
    <location>
        <begin position="219"/>
        <end position="237"/>
    </location>
</feature>
<keyword evidence="4 6" id="KW-1133">Transmembrane helix</keyword>
<evidence type="ECO:0000256" key="1">
    <source>
        <dbReference type="ARBA" id="ARBA00004651"/>
    </source>
</evidence>
<evidence type="ECO:0000256" key="6">
    <source>
        <dbReference type="SAM" id="Phobius"/>
    </source>
</evidence>
<feature type="transmembrane region" description="Helical" evidence="6">
    <location>
        <begin position="244"/>
        <end position="264"/>
    </location>
</feature>
<comment type="caution">
    <text evidence="8">The sequence shown here is derived from an EMBL/GenBank/DDBJ whole genome shotgun (WGS) entry which is preliminary data.</text>
</comment>
<dbReference type="Pfam" id="PF03772">
    <property type="entry name" value="Competence"/>
    <property type="match status" value="1"/>
</dbReference>
<sequence>MDIDNWGWDLEIVYFDLLMLTPSIFTSVIDSYLPEPHASLLNGIIFGVNLRTTKEFYQQLKVVGLLHLVVLSGINITLLSAMISNVTKFLSKLVSTLITILIIILFVIFVGPQAPIIRAAFMGILTHVAIITGRKNYTLYALFLSLLFILIFWPDWLKTISLQLSYGATLGLILFGQSQPNDNFIIKNLRLTLAAQVFTVPIIFFYFKQVSLISPLANLLVAETITPLMVFGFLTAFLGKISYFLGYIPSLISYGILSYLVWVIETLAKLSFTFVQF</sequence>
<reference evidence="9" key="1">
    <citation type="submission" date="2017-09" db="EMBL/GenBank/DDBJ databases">
        <title>Depth-based differentiation of microbial function through sediment-hosted aquifers and enrichment of novel symbionts in the deep terrestrial subsurface.</title>
        <authorList>
            <person name="Probst A.J."/>
            <person name="Ladd B."/>
            <person name="Jarett J.K."/>
            <person name="Geller-Mcgrath D.E."/>
            <person name="Sieber C.M.K."/>
            <person name="Emerson J.B."/>
            <person name="Anantharaman K."/>
            <person name="Thomas B.C."/>
            <person name="Malmstrom R."/>
            <person name="Stieglmeier M."/>
            <person name="Klingl A."/>
            <person name="Woyke T."/>
            <person name="Ryan C.M."/>
            <person name="Banfield J.F."/>
        </authorList>
    </citation>
    <scope>NUCLEOTIDE SEQUENCE [LARGE SCALE GENOMIC DNA]</scope>
</reference>
<dbReference type="Proteomes" id="UP000230184">
    <property type="component" value="Unassembled WGS sequence"/>
</dbReference>
<evidence type="ECO:0000256" key="3">
    <source>
        <dbReference type="ARBA" id="ARBA00022692"/>
    </source>
</evidence>
<dbReference type="InterPro" id="IPR052159">
    <property type="entry name" value="Competence_DNA_uptake"/>
</dbReference>
<dbReference type="GO" id="GO:0005886">
    <property type="term" value="C:plasma membrane"/>
    <property type="evidence" value="ECO:0007669"/>
    <property type="project" value="UniProtKB-SubCell"/>
</dbReference>